<sequence>MLWVIVFMDMKKKQIELAGFIGKLLRDNFGKGPESVFTTISPPFIFVSIQNFISPVEEALLKQDELNTVQNTREILMQTLAGEIRAYMKIITGMEIEEFYYDWNLNNKSGAITAVTNGSLSGQQAAMSDYPHQEELHRKVVEISHEVQKVPEKIFSCRISDRVLLIIREGILVRIEKELIKQGYSKILKTTKRVLEKSYLHNNEVEQILGVKVEDIFVDWDFTRDKSVFALTLRPDQ</sequence>
<dbReference type="AlphaFoldDB" id="A0A4R2B439"/>
<name>A0A4R2B439_9BACI</name>
<proteinExistence type="predicted"/>
<dbReference type="Pfam" id="PF10057">
    <property type="entry name" value="MpsC"/>
    <property type="match status" value="2"/>
</dbReference>
<dbReference type="EMBL" id="SLVV01000012">
    <property type="protein sequence ID" value="TCN21387.1"/>
    <property type="molecule type" value="Genomic_DNA"/>
</dbReference>
<organism evidence="2 3">
    <name type="scientific">Mesobacillus foraminis</name>
    <dbReference type="NCBI Taxonomy" id="279826"/>
    <lineage>
        <taxon>Bacteria</taxon>
        <taxon>Bacillati</taxon>
        <taxon>Bacillota</taxon>
        <taxon>Bacilli</taxon>
        <taxon>Bacillales</taxon>
        <taxon>Bacillaceae</taxon>
        <taxon>Mesobacillus</taxon>
    </lineage>
</organism>
<gene>
    <name evidence="2" type="ORF">EV146_11268</name>
</gene>
<evidence type="ECO:0000313" key="3">
    <source>
        <dbReference type="Proteomes" id="UP000295689"/>
    </source>
</evidence>
<protein>
    <submittedName>
        <fullName evidence="2">Uncharacterized protein YbcI</fullName>
    </submittedName>
</protein>
<evidence type="ECO:0000259" key="1">
    <source>
        <dbReference type="Pfam" id="PF10057"/>
    </source>
</evidence>
<comment type="caution">
    <text evidence="2">The sequence shown here is derived from an EMBL/GenBank/DDBJ whole genome shotgun (WGS) entry which is preliminary data.</text>
</comment>
<evidence type="ECO:0000313" key="2">
    <source>
        <dbReference type="EMBL" id="TCN21387.1"/>
    </source>
</evidence>
<reference evidence="2 3" key="1">
    <citation type="journal article" date="2015" name="Stand. Genomic Sci.">
        <title>Genomic Encyclopedia of Bacterial and Archaeal Type Strains, Phase III: the genomes of soil and plant-associated and newly described type strains.</title>
        <authorList>
            <person name="Whitman W.B."/>
            <person name="Woyke T."/>
            <person name="Klenk H.P."/>
            <person name="Zhou Y."/>
            <person name="Lilburn T.G."/>
            <person name="Beck B.J."/>
            <person name="De Vos P."/>
            <person name="Vandamme P."/>
            <person name="Eisen J.A."/>
            <person name="Garrity G."/>
            <person name="Hugenholtz P."/>
            <person name="Kyrpides N.C."/>
        </authorList>
    </citation>
    <scope>NUCLEOTIDE SEQUENCE [LARGE SCALE GENOMIC DNA]</scope>
    <source>
        <strain evidence="2 3">CV53</strain>
    </source>
</reference>
<keyword evidence="3" id="KW-1185">Reference proteome</keyword>
<dbReference type="Proteomes" id="UP000295689">
    <property type="component" value="Unassembled WGS sequence"/>
</dbReference>
<feature type="domain" description="Na+-translocating membrane potential-generating system MpsC" evidence="1">
    <location>
        <begin position="13"/>
        <end position="115"/>
    </location>
</feature>
<accession>A0A4R2B439</accession>
<feature type="domain" description="Na+-translocating membrane potential-generating system MpsC" evidence="1">
    <location>
        <begin position="146"/>
        <end position="233"/>
    </location>
</feature>
<dbReference type="InterPro" id="IPR018745">
    <property type="entry name" value="MpsC"/>
</dbReference>